<sequence>MRRLINNNDLDGIRQALSANPELANEGLPYDAQNPTKAHPLHRICDGVFAGYYTDEEAVEIATLFLEYGARVDGNGLVEKQDSPLVAAASLHADQVAILYLENGATINHPGCHGGTALHWAAWCGRPKLVNKLLEAGAEINRRCIDFNATPLFWAVHGLKHGGTTHLPDCLECVTLLRQSGADKTIPNGDGTTVFDLLTDNDGELKEALR</sequence>
<dbReference type="Proteomes" id="UP000271925">
    <property type="component" value="Unassembled WGS sequence"/>
</dbReference>
<gene>
    <name evidence="4" type="ORF">EHT25_27700</name>
</gene>
<dbReference type="SUPFAM" id="SSF48403">
    <property type="entry name" value="Ankyrin repeat"/>
    <property type="match status" value="1"/>
</dbReference>
<evidence type="ECO:0000256" key="3">
    <source>
        <dbReference type="PROSITE-ProRule" id="PRU00023"/>
    </source>
</evidence>
<dbReference type="InterPro" id="IPR050745">
    <property type="entry name" value="Multifunctional_regulatory"/>
</dbReference>
<dbReference type="PROSITE" id="PS50088">
    <property type="entry name" value="ANK_REPEAT"/>
    <property type="match status" value="1"/>
</dbReference>
<dbReference type="PANTHER" id="PTHR24189">
    <property type="entry name" value="MYOTROPHIN"/>
    <property type="match status" value="1"/>
</dbReference>
<dbReference type="InterPro" id="IPR002110">
    <property type="entry name" value="Ankyrin_rpt"/>
</dbReference>
<dbReference type="PANTHER" id="PTHR24189:SF50">
    <property type="entry name" value="ANKYRIN REPEAT AND SOCS BOX PROTEIN 2"/>
    <property type="match status" value="1"/>
</dbReference>
<dbReference type="OrthoDB" id="407974at2"/>
<proteinExistence type="predicted"/>
<comment type="caution">
    <text evidence="4">The sequence shown here is derived from an EMBL/GenBank/DDBJ whole genome shotgun (WGS) entry which is preliminary data.</text>
</comment>
<organism evidence="4 5">
    <name type="scientific">Larkinella rosea</name>
    <dbReference type="NCBI Taxonomy" id="2025312"/>
    <lineage>
        <taxon>Bacteria</taxon>
        <taxon>Pseudomonadati</taxon>
        <taxon>Bacteroidota</taxon>
        <taxon>Cytophagia</taxon>
        <taxon>Cytophagales</taxon>
        <taxon>Spirosomataceae</taxon>
        <taxon>Larkinella</taxon>
    </lineage>
</organism>
<reference evidence="4 5" key="1">
    <citation type="submission" date="2018-11" db="EMBL/GenBank/DDBJ databases">
        <authorList>
            <person name="Zhou Z."/>
            <person name="Wang G."/>
        </authorList>
    </citation>
    <scope>NUCLEOTIDE SEQUENCE [LARGE SCALE GENOMIC DNA]</scope>
    <source>
        <strain evidence="4 5">KCTC52004</strain>
    </source>
</reference>
<accession>A0A3P1BCK5</accession>
<feature type="repeat" description="ANK" evidence="3">
    <location>
        <begin position="113"/>
        <end position="145"/>
    </location>
</feature>
<dbReference type="Pfam" id="PF12796">
    <property type="entry name" value="Ank_2"/>
    <property type="match status" value="1"/>
</dbReference>
<dbReference type="EMBL" id="RQJO01000015">
    <property type="protein sequence ID" value="RRA98779.1"/>
    <property type="molecule type" value="Genomic_DNA"/>
</dbReference>
<protein>
    <submittedName>
        <fullName evidence="4">Ankyrin repeat domain-containing protein</fullName>
    </submittedName>
</protein>
<evidence type="ECO:0000256" key="2">
    <source>
        <dbReference type="ARBA" id="ARBA00023043"/>
    </source>
</evidence>
<keyword evidence="1" id="KW-0677">Repeat</keyword>
<name>A0A3P1BCK5_9BACT</name>
<dbReference type="PROSITE" id="PS50297">
    <property type="entry name" value="ANK_REP_REGION"/>
    <property type="match status" value="1"/>
</dbReference>
<evidence type="ECO:0000256" key="1">
    <source>
        <dbReference type="ARBA" id="ARBA00022737"/>
    </source>
</evidence>
<keyword evidence="2 3" id="KW-0040">ANK repeat</keyword>
<evidence type="ECO:0000313" key="5">
    <source>
        <dbReference type="Proteomes" id="UP000271925"/>
    </source>
</evidence>
<evidence type="ECO:0000313" key="4">
    <source>
        <dbReference type="EMBL" id="RRA98779.1"/>
    </source>
</evidence>
<keyword evidence="5" id="KW-1185">Reference proteome</keyword>
<dbReference type="RefSeq" id="WP_124878617.1">
    <property type="nucleotide sequence ID" value="NZ_RQJO01000015.1"/>
</dbReference>
<dbReference type="AlphaFoldDB" id="A0A3P1BCK5"/>
<dbReference type="SMART" id="SM00248">
    <property type="entry name" value="ANK"/>
    <property type="match status" value="3"/>
</dbReference>
<dbReference type="Gene3D" id="1.25.40.20">
    <property type="entry name" value="Ankyrin repeat-containing domain"/>
    <property type="match status" value="1"/>
</dbReference>
<dbReference type="InterPro" id="IPR036770">
    <property type="entry name" value="Ankyrin_rpt-contain_sf"/>
</dbReference>